<dbReference type="GO" id="GO:0016020">
    <property type="term" value="C:membrane"/>
    <property type="evidence" value="ECO:0007669"/>
    <property type="project" value="InterPro"/>
</dbReference>
<dbReference type="GO" id="GO:0015288">
    <property type="term" value="F:porin activity"/>
    <property type="evidence" value="ECO:0007669"/>
    <property type="project" value="InterPro"/>
</dbReference>
<protein>
    <submittedName>
        <fullName evidence="4">S-layer domain-containing protein</fullName>
    </submittedName>
</protein>
<name>A0A1Z4LL39_9CYAN</name>
<dbReference type="InterPro" id="IPR051465">
    <property type="entry name" value="Cell_Envelope_Struct_Comp"/>
</dbReference>
<feature type="domain" description="SLH" evidence="3">
    <location>
        <begin position="81"/>
        <end position="145"/>
    </location>
</feature>
<dbReference type="InterPro" id="IPR001119">
    <property type="entry name" value="SLH_dom"/>
</dbReference>
<dbReference type="PROSITE" id="PS51272">
    <property type="entry name" value="SLH"/>
    <property type="match status" value="1"/>
</dbReference>
<dbReference type="Gene3D" id="2.40.160.180">
    <property type="entry name" value="Carbohydrate-selective porin OprB"/>
    <property type="match status" value="1"/>
</dbReference>
<dbReference type="Proteomes" id="UP000218418">
    <property type="component" value="Chromosome"/>
</dbReference>
<proteinExistence type="inferred from homology"/>
<dbReference type="NCBIfam" id="NF033921">
    <property type="entry name" value="por_somb"/>
    <property type="match status" value="1"/>
</dbReference>
<reference evidence="4 5" key="1">
    <citation type="submission" date="2017-06" db="EMBL/GenBank/DDBJ databases">
        <title>Genome sequencing of cyanobaciteial culture collection at National Institute for Environmental Studies (NIES).</title>
        <authorList>
            <person name="Hirose Y."/>
            <person name="Shimura Y."/>
            <person name="Fujisawa T."/>
            <person name="Nakamura Y."/>
            <person name="Kawachi M."/>
        </authorList>
    </citation>
    <scope>NUCLEOTIDE SEQUENCE [LARGE SCALE GENOMIC DNA]</scope>
    <source>
        <strain evidence="4 5">NIES-267</strain>
    </source>
</reference>
<accession>A0A1Z4LL39</accession>
<dbReference type="Pfam" id="PF00395">
    <property type="entry name" value="SLH"/>
    <property type="match status" value="1"/>
</dbReference>
<organism evidence="4 5">
    <name type="scientific">Calothrix parasitica NIES-267</name>
    <dbReference type="NCBI Taxonomy" id="1973488"/>
    <lineage>
        <taxon>Bacteria</taxon>
        <taxon>Bacillati</taxon>
        <taxon>Cyanobacteriota</taxon>
        <taxon>Cyanophyceae</taxon>
        <taxon>Nostocales</taxon>
        <taxon>Calotrichaceae</taxon>
        <taxon>Calothrix</taxon>
    </lineage>
</organism>
<dbReference type="GO" id="GO:0008643">
    <property type="term" value="P:carbohydrate transport"/>
    <property type="evidence" value="ECO:0007669"/>
    <property type="project" value="InterPro"/>
</dbReference>
<dbReference type="Pfam" id="PF04966">
    <property type="entry name" value="OprB"/>
    <property type="match status" value="1"/>
</dbReference>
<dbReference type="PANTHER" id="PTHR43308:SF1">
    <property type="entry name" value="OUTER MEMBRANE PROTEIN ALPHA"/>
    <property type="match status" value="1"/>
</dbReference>
<keyword evidence="5" id="KW-1185">Reference proteome</keyword>
<dbReference type="InterPro" id="IPR047684">
    <property type="entry name" value="Por_som-like"/>
</dbReference>
<gene>
    <name evidence="4" type="ORF">NIES267_14130</name>
</gene>
<evidence type="ECO:0000256" key="1">
    <source>
        <dbReference type="ARBA" id="ARBA00008769"/>
    </source>
</evidence>
<dbReference type="AlphaFoldDB" id="A0A1Z4LL39"/>
<evidence type="ECO:0000313" key="4">
    <source>
        <dbReference type="EMBL" id="BAY81935.1"/>
    </source>
</evidence>
<dbReference type="PANTHER" id="PTHR43308">
    <property type="entry name" value="OUTER MEMBRANE PROTEIN ALPHA-RELATED"/>
    <property type="match status" value="1"/>
</dbReference>
<dbReference type="InterPro" id="IPR007049">
    <property type="entry name" value="Carb-sel_porin_OprB"/>
</dbReference>
<comment type="similarity">
    <text evidence="1 2">Belongs to the OprB family.</text>
</comment>
<dbReference type="EMBL" id="AP018227">
    <property type="protein sequence ID" value="BAY81935.1"/>
    <property type="molecule type" value="Genomic_DNA"/>
</dbReference>
<evidence type="ECO:0000259" key="3">
    <source>
        <dbReference type="PROSITE" id="PS51272"/>
    </source>
</evidence>
<evidence type="ECO:0000256" key="2">
    <source>
        <dbReference type="RuleBase" id="RU363072"/>
    </source>
</evidence>
<sequence length="576" mass="62511">MKTNKISLIICFLAAGITGFPDKAMSKKQASTELVITPHQGTVETKQFEIKKTEQFKISQPLTESVNYNSLDENPMGQVNSVSQFRDVQPTDWAFQSLQSLVERYGCIAGYPNGTYRGNRALTRYEFAAGLNACLDRVNELIATAANNIVTRDDLATLQKLQSEFAAELATLRGRVDALESRAADIEANQFSTTTKLSGITIVGIQGRNENRADTPPRDGIRDTNDPGTNVNVVNFNQLYLTSQFNPRSFLVVGLLAGQGSAQPTLTNDLIFGYEYDFGNDFQLSDLHFHQLLTKNLAMMVGTKGVDMVRSFRGPNRAESAANGPLSWFAQRNPILNLDFENGGIAFDWQFAPRASLQAVYSARDIGNPGERAGLFDGNTTAAAQLLLTPAKTLDVGLYYVNNYSPNGSLFSFAGDSCLTALNCFAVPGRPLQTNAVGATVNWDISRGVTLGGWAGYTNSRIPGESGDVETTNYMVYLNFPDLFAKGNLGGVYVGQPPKIVSSNLPVGNNVPDLLDGGNGSEGGQPGTTTHIEAFYRWQLNDNMSITPGIIHIIEPGHTPDSDSITIGILRTSFTF</sequence>
<dbReference type="InterPro" id="IPR038673">
    <property type="entry name" value="OprB_sf"/>
</dbReference>
<evidence type="ECO:0000313" key="5">
    <source>
        <dbReference type="Proteomes" id="UP000218418"/>
    </source>
</evidence>